<dbReference type="AlphaFoldDB" id="D8R7F9"/>
<dbReference type="SUPFAM" id="SSF53927">
    <property type="entry name" value="Cytidine deaminase-like"/>
    <property type="match status" value="2"/>
</dbReference>
<evidence type="ECO:0000256" key="6">
    <source>
        <dbReference type="ARBA" id="ARBA00022833"/>
    </source>
</evidence>
<evidence type="ECO:0000256" key="5">
    <source>
        <dbReference type="ARBA" id="ARBA00022801"/>
    </source>
</evidence>
<keyword evidence="5" id="KW-0378">Hydrolase</keyword>
<dbReference type="Gramene" id="EFJ31880">
    <property type="protein sequence ID" value="EFJ31880"/>
    <property type="gene ID" value="SELMODRAFT_87303"/>
</dbReference>
<evidence type="ECO:0000313" key="12">
    <source>
        <dbReference type="Proteomes" id="UP000001514"/>
    </source>
</evidence>
<dbReference type="InterPro" id="IPR006263">
    <property type="entry name" value="Cyt_deam_dimer"/>
</dbReference>
<evidence type="ECO:0000256" key="9">
    <source>
        <dbReference type="PIRSR" id="PIRSR006334-3"/>
    </source>
</evidence>
<dbReference type="FunFam" id="3.40.140.10:FF:000041">
    <property type="entry name" value="Cytidine deaminase"/>
    <property type="match status" value="1"/>
</dbReference>
<dbReference type="CDD" id="cd01283">
    <property type="entry name" value="cytidine_deaminase"/>
    <property type="match status" value="2"/>
</dbReference>
<dbReference type="STRING" id="88036.D8R7F9"/>
<evidence type="ECO:0000259" key="10">
    <source>
        <dbReference type="PROSITE" id="PS51747"/>
    </source>
</evidence>
<gene>
    <name evidence="11" type="ORF">SELMODRAFT_87303</name>
</gene>
<dbReference type="NCBIfam" id="TIGR01355">
    <property type="entry name" value="cyt_deam_dimer"/>
    <property type="match status" value="1"/>
</dbReference>
<dbReference type="GO" id="GO:0046135">
    <property type="term" value="P:pyrimidine nucleoside catabolic process"/>
    <property type="evidence" value="ECO:0007669"/>
    <property type="project" value="UniProtKB-ARBA"/>
</dbReference>
<dbReference type="InterPro" id="IPR002125">
    <property type="entry name" value="CMP_dCMP_dom"/>
</dbReference>
<dbReference type="KEGG" id="smo:SELMODRAFT_87303"/>
<dbReference type="GO" id="GO:0005829">
    <property type="term" value="C:cytosol"/>
    <property type="evidence" value="ECO:0000318"/>
    <property type="project" value="GO_Central"/>
</dbReference>
<feature type="binding site" evidence="9">
    <location>
        <position position="77"/>
    </location>
    <ligand>
        <name>Zn(2+)</name>
        <dbReference type="ChEBI" id="CHEBI:29105"/>
        <note>catalytic</note>
    </ligand>
</feature>
<dbReference type="Gene3D" id="3.40.140.10">
    <property type="entry name" value="Cytidine Deaminase, domain 2"/>
    <property type="match status" value="2"/>
</dbReference>
<dbReference type="GO" id="GO:0042803">
    <property type="term" value="F:protein homodimerization activity"/>
    <property type="evidence" value="ECO:0007669"/>
    <property type="project" value="UniProtKB-ARBA"/>
</dbReference>
<dbReference type="PROSITE" id="PS51747">
    <property type="entry name" value="CYT_DCMP_DEAMINASES_2"/>
    <property type="match status" value="2"/>
</dbReference>
<feature type="domain" description="CMP/dCMP-type deaminase" evidence="10">
    <location>
        <begin position="189"/>
        <end position="304"/>
    </location>
</feature>
<evidence type="ECO:0000256" key="4">
    <source>
        <dbReference type="ARBA" id="ARBA00022723"/>
    </source>
</evidence>
<protein>
    <recommendedName>
        <fullName evidence="3">cytidine deaminase</fullName>
        <ecNumber evidence="3">3.5.4.5</ecNumber>
    </recommendedName>
</protein>
<accession>D8R7F9</accession>
<dbReference type="eggNOG" id="KOG0833">
    <property type="taxonomic scope" value="Eukaryota"/>
</dbReference>
<dbReference type="InterPro" id="IPR016192">
    <property type="entry name" value="APOBEC/CMP_deaminase_Zn-bd"/>
</dbReference>
<evidence type="ECO:0000256" key="1">
    <source>
        <dbReference type="ARBA" id="ARBA00006576"/>
    </source>
</evidence>
<dbReference type="HOGENOM" id="CLU_052424_1_0_1"/>
<dbReference type="GO" id="GO:0008270">
    <property type="term" value="F:zinc ion binding"/>
    <property type="evidence" value="ECO:0000318"/>
    <property type="project" value="GO_Central"/>
</dbReference>
<dbReference type="EC" id="3.5.4.5" evidence="3"/>
<dbReference type="PIRSF" id="PIRSF006334">
    <property type="entry name" value="Cdd_plus_pseudo"/>
    <property type="match status" value="1"/>
</dbReference>
<sequence>MSGIPFVIAADDAEQQRSSSGMSIQAFLGSLVEPTRDLARPPISNFRVGAVGLGSSGRVFRGVNLEFPGLPLHHSVHAEQFLVANLAQHGEISIEFLAVSAAPCGHCRQFLQELRGAKDLELFIVDGENSETQLLSRFLPHRFGPDDLLAQDLDFPLLLESRNNGLVFEGLDHKCYRGREEDGLDLSGLEDESLRDTALEAANKSYAPYTGCPSGVAIFTRSARVFAGSYCESAAFNPSLPPLQAAIVAFVANGGGGYQDIVCAVLVEKKNSSVQQAPTTRMALDQISPRCPLHVYYAGSPFKD</sequence>
<name>D8R7F9_SELML</name>
<dbReference type="PANTHER" id="PTHR11644:SF2">
    <property type="entry name" value="CYTIDINE DEAMINASE"/>
    <property type="match status" value="1"/>
</dbReference>
<reference evidence="11 12" key="1">
    <citation type="journal article" date="2011" name="Science">
        <title>The Selaginella genome identifies genetic changes associated with the evolution of vascular plants.</title>
        <authorList>
            <person name="Banks J.A."/>
            <person name="Nishiyama T."/>
            <person name="Hasebe M."/>
            <person name="Bowman J.L."/>
            <person name="Gribskov M."/>
            <person name="dePamphilis C."/>
            <person name="Albert V.A."/>
            <person name="Aono N."/>
            <person name="Aoyama T."/>
            <person name="Ambrose B.A."/>
            <person name="Ashton N.W."/>
            <person name="Axtell M.J."/>
            <person name="Barker E."/>
            <person name="Barker M.S."/>
            <person name="Bennetzen J.L."/>
            <person name="Bonawitz N.D."/>
            <person name="Chapple C."/>
            <person name="Cheng C."/>
            <person name="Correa L.G."/>
            <person name="Dacre M."/>
            <person name="DeBarry J."/>
            <person name="Dreyer I."/>
            <person name="Elias M."/>
            <person name="Engstrom E.M."/>
            <person name="Estelle M."/>
            <person name="Feng L."/>
            <person name="Finet C."/>
            <person name="Floyd S.K."/>
            <person name="Frommer W.B."/>
            <person name="Fujita T."/>
            <person name="Gramzow L."/>
            <person name="Gutensohn M."/>
            <person name="Harholt J."/>
            <person name="Hattori M."/>
            <person name="Heyl A."/>
            <person name="Hirai T."/>
            <person name="Hiwatashi Y."/>
            <person name="Ishikawa M."/>
            <person name="Iwata M."/>
            <person name="Karol K.G."/>
            <person name="Koehler B."/>
            <person name="Kolukisaoglu U."/>
            <person name="Kubo M."/>
            <person name="Kurata T."/>
            <person name="Lalonde S."/>
            <person name="Li K."/>
            <person name="Li Y."/>
            <person name="Litt A."/>
            <person name="Lyons E."/>
            <person name="Manning G."/>
            <person name="Maruyama T."/>
            <person name="Michael T.P."/>
            <person name="Mikami K."/>
            <person name="Miyazaki S."/>
            <person name="Morinaga S."/>
            <person name="Murata T."/>
            <person name="Mueller-Roeber B."/>
            <person name="Nelson D.R."/>
            <person name="Obara M."/>
            <person name="Oguri Y."/>
            <person name="Olmstead R.G."/>
            <person name="Onodera N."/>
            <person name="Petersen B.L."/>
            <person name="Pils B."/>
            <person name="Prigge M."/>
            <person name="Rensing S.A."/>
            <person name="Riano-Pachon D.M."/>
            <person name="Roberts A.W."/>
            <person name="Sato Y."/>
            <person name="Scheller H.V."/>
            <person name="Schulz B."/>
            <person name="Schulz C."/>
            <person name="Shakirov E.V."/>
            <person name="Shibagaki N."/>
            <person name="Shinohara N."/>
            <person name="Shippen D.E."/>
            <person name="Soerensen I."/>
            <person name="Sotooka R."/>
            <person name="Sugimoto N."/>
            <person name="Sugita M."/>
            <person name="Sumikawa N."/>
            <person name="Tanurdzic M."/>
            <person name="Theissen G."/>
            <person name="Ulvskov P."/>
            <person name="Wakazuki S."/>
            <person name="Weng J.K."/>
            <person name="Willats W.W."/>
            <person name="Wipf D."/>
            <person name="Wolf P.G."/>
            <person name="Yang L."/>
            <person name="Zimmer A.D."/>
            <person name="Zhu Q."/>
            <person name="Mitros T."/>
            <person name="Hellsten U."/>
            <person name="Loque D."/>
            <person name="Otillar R."/>
            <person name="Salamov A."/>
            <person name="Schmutz J."/>
            <person name="Shapiro H."/>
            <person name="Lindquist E."/>
            <person name="Lucas S."/>
            <person name="Rokhsar D."/>
            <person name="Grigoriev I.V."/>
        </authorList>
    </citation>
    <scope>NUCLEOTIDE SEQUENCE [LARGE SCALE GENOMIC DNA]</scope>
</reference>
<keyword evidence="12" id="KW-1185">Reference proteome</keyword>
<dbReference type="Pfam" id="PF00383">
    <property type="entry name" value="dCMP_cyt_deam_1"/>
    <property type="match status" value="1"/>
</dbReference>
<feature type="active site" description="Proton donor" evidence="7">
    <location>
        <position position="79"/>
    </location>
</feature>
<feature type="binding site" evidence="8">
    <location>
        <begin position="64"/>
        <end position="66"/>
    </location>
    <ligand>
        <name>substrate</name>
    </ligand>
</feature>
<evidence type="ECO:0000313" key="11">
    <source>
        <dbReference type="EMBL" id="EFJ31880.1"/>
    </source>
</evidence>
<feature type="binding site" evidence="9">
    <location>
        <position position="104"/>
    </location>
    <ligand>
        <name>Zn(2+)</name>
        <dbReference type="ChEBI" id="CHEBI:29105"/>
        <note>catalytic</note>
    </ligand>
</feature>
<dbReference type="EMBL" id="GL377573">
    <property type="protein sequence ID" value="EFJ31880.1"/>
    <property type="molecule type" value="Genomic_DNA"/>
</dbReference>
<proteinExistence type="inferred from homology"/>
<feature type="domain" description="CMP/dCMP-type deaminase" evidence="10">
    <location>
        <begin position="23"/>
        <end position="146"/>
    </location>
</feature>
<dbReference type="InterPro" id="IPR050202">
    <property type="entry name" value="Cyt/Deoxycyt_deaminase"/>
</dbReference>
<evidence type="ECO:0000256" key="3">
    <source>
        <dbReference type="ARBA" id="ARBA00012783"/>
    </source>
</evidence>
<dbReference type="PROSITE" id="PS00903">
    <property type="entry name" value="CYT_DCMP_DEAMINASES_1"/>
    <property type="match status" value="1"/>
</dbReference>
<feature type="binding site" evidence="9">
    <location>
        <position position="107"/>
    </location>
    <ligand>
        <name>Zn(2+)</name>
        <dbReference type="ChEBI" id="CHEBI:29105"/>
        <note>catalytic</note>
    </ligand>
</feature>
<comment type="subunit">
    <text evidence="2">Homodimer.</text>
</comment>
<dbReference type="GO" id="GO:0004126">
    <property type="term" value="F:cytidine deaminase activity"/>
    <property type="evidence" value="ECO:0000318"/>
    <property type="project" value="GO_Central"/>
</dbReference>
<organism evidence="12">
    <name type="scientific">Selaginella moellendorffii</name>
    <name type="common">Spikemoss</name>
    <dbReference type="NCBI Taxonomy" id="88036"/>
    <lineage>
        <taxon>Eukaryota</taxon>
        <taxon>Viridiplantae</taxon>
        <taxon>Streptophyta</taxon>
        <taxon>Embryophyta</taxon>
        <taxon>Tracheophyta</taxon>
        <taxon>Lycopodiopsida</taxon>
        <taxon>Selaginellales</taxon>
        <taxon>Selaginellaceae</taxon>
        <taxon>Selaginella</taxon>
    </lineage>
</organism>
<dbReference type="FunCoup" id="D8R7F9">
    <property type="interactions" value="293"/>
</dbReference>
<comment type="similarity">
    <text evidence="1">Belongs to the cytidine and deoxycytidylate deaminase family.</text>
</comment>
<evidence type="ECO:0000256" key="8">
    <source>
        <dbReference type="PIRSR" id="PIRSR006334-2"/>
    </source>
</evidence>
<dbReference type="Proteomes" id="UP000001514">
    <property type="component" value="Unassembled WGS sequence"/>
</dbReference>
<dbReference type="FunFam" id="3.40.140.10:FF:000006">
    <property type="entry name" value="Cytidine deaminase"/>
    <property type="match status" value="1"/>
</dbReference>
<keyword evidence="4 9" id="KW-0479">Metal-binding</keyword>
<dbReference type="Pfam" id="PF08211">
    <property type="entry name" value="dCMP_cyt_deam_2"/>
    <property type="match status" value="1"/>
</dbReference>
<dbReference type="PANTHER" id="PTHR11644">
    <property type="entry name" value="CYTIDINE DEAMINASE"/>
    <property type="match status" value="1"/>
</dbReference>
<keyword evidence="6 9" id="KW-0862">Zinc</keyword>
<comment type="cofactor">
    <cofactor evidence="9">
        <name>Zn(2+)</name>
        <dbReference type="ChEBI" id="CHEBI:29105"/>
    </cofactor>
    <text evidence="9">Binds 1 zinc ion.</text>
</comment>
<dbReference type="OMA" id="HSISPDC"/>
<evidence type="ECO:0000256" key="2">
    <source>
        <dbReference type="ARBA" id="ARBA00011738"/>
    </source>
</evidence>
<evidence type="ECO:0000256" key="7">
    <source>
        <dbReference type="PIRSR" id="PIRSR006334-1"/>
    </source>
</evidence>
<dbReference type="InterPro" id="IPR013171">
    <property type="entry name" value="Cyd/dCyd_deaminase_Zn-bd"/>
</dbReference>
<dbReference type="InParanoid" id="D8R7F9"/>
<dbReference type="NCBIfam" id="NF006537">
    <property type="entry name" value="PRK09027.1"/>
    <property type="match status" value="1"/>
</dbReference>
<dbReference type="InterPro" id="IPR016193">
    <property type="entry name" value="Cytidine_deaminase-like"/>
</dbReference>